<dbReference type="SUPFAM" id="SSF52091">
    <property type="entry name" value="SpoIIaa-like"/>
    <property type="match status" value="1"/>
</dbReference>
<keyword evidence="5" id="KW-1185">Reference proteome</keyword>
<organism evidence="4 5">
    <name type="scientific">Sporomusa malonica</name>
    <dbReference type="NCBI Taxonomy" id="112901"/>
    <lineage>
        <taxon>Bacteria</taxon>
        <taxon>Bacillati</taxon>
        <taxon>Bacillota</taxon>
        <taxon>Negativicutes</taxon>
        <taxon>Selenomonadales</taxon>
        <taxon>Sporomusaceae</taxon>
        <taxon>Sporomusa</taxon>
    </lineage>
</organism>
<accession>A0A1W2EK61</accession>
<feature type="domain" description="STAS" evidence="3">
    <location>
        <begin position="1"/>
        <end position="100"/>
    </location>
</feature>
<dbReference type="OrthoDB" id="9794628at2"/>
<evidence type="ECO:0000313" key="4">
    <source>
        <dbReference type="EMBL" id="SMD10100.1"/>
    </source>
</evidence>
<dbReference type="EMBL" id="FWXI01000025">
    <property type="protein sequence ID" value="SMD10100.1"/>
    <property type="molecule type" value="Genomic_DNA"/>
</dbReference>
<evidence type="ECO:0000256" key="1">
    <source>
        <dbReference type="ARBA" id="ARBA00009013"/>
    </source>
</evidence>
<name>A0A1W2EK61_9FIRM</name>
<evidence type="ECO:0000256" key="2">
    <source>
        <dbReference type="RuleBase" id="RU003749"/>
    </source>
</evidence>
<comment type="similarity">
    <text evidence="1 2">Belongs to the anti-sigma-factor antagonist family.</text>
</comment>
<dbReference type="InterPro" id="IPR036513">
    <property type="entry name" value="STAS_dom_sf"/>
</dbReference>
<dbReference type="RefSeq" id="WP_084577968.1">
    <property type="nucleotide sequence ID" value="NZ_CP155572.1"/>
</dbReference>
<dbReference type="AlphaFoldDB" id="A0A1W2EK61"/>
<dbReference type="PROSITE" id="PS50801">
    <property type="entry name" value="STAS"/>
    <property type="match status" value="1"/>
</dbReference>
<dbReference type="CDD" id="cd07043">
    <property type="entry name" value="STAS_anti-anti-sigma_factors"/>
    <property type="match status" value="1"/>
</dbReference>
<sequence>MYISSNVVNNQVIVDLSGGMYVEDAEIFREKLIRYMEEGQNHFVVKMNKVDYIDSSGLGVLVSIHKRTRQSNGSLIISGATGFVKELFALTRLDKVFVMQ</sequence>
<dbReference type="PANTHER" id="PTHR33495:SF2">
    <property type="entry name" value="ANTI-SIGMA FACTOR ANTAGONIST TM_1081-RELATED"/>
    <property type="match status" value="1"/>
</dbReference>
<dbReference type="Proteomes" id="UP000192738">
    <property type="component" value="Unassembled WGS sequence"/>
</dbReference>
<dbReference type="GO" id="GO:0043856">
    <property type="term" value="F:anti-sigma factor antagonist activity"/>
    <property type="evidence" value="ECO:0007669"/>
    <property type="project" value="InterPro"/>
</dbReference>
<protein>
    <recommendedName>
        <fullName evidence="2">Anti-sigma factor antagonist</fullName>
    </recommendedName>
</protein>
<dbReference type="NCBIfam" id="TIGR00377">
    <property type="entry name" value="ant_ant_sig"/>
    <property type="match status" value="1"/>
</dbReference>
<evidence type="ECO:0000313" key="5">
    <source>
        <dbReference type="Proteomes" id="UP000192738"/>
    </source>
</evidence>
<dbReference type="InterPro" id="IPR002645">
    <property type="entry name" value="STAS_dom"/>
</dbReference>
<dbReference type="Pfam" id="PF01740">
    <property type="entry name" value="STAS"/>
    <property type="match status" value="1"/>
</dbReference>
<proteinExistence type="inferred from homology"/>
<gene>
    <name evidence="4" type="ORF">SAMN04488500_12568</name>
</gene>
<dbReference type="InterPro" id="IPR003658">
    <property type="entry name" value="Anti-sigma_ant"/>
</dbReference>
<dbReference type="Gene3D" id="3.30.750.24">
    <property type="entry name" value="STAS domain"/>
    <property type="match status" value="1"/>
</dbReference>
<dbReference type="STRING" id="112901.SAMN04488500_12568"/>
<reference evidence="4 5" key="1">
    <citation type="submission" date="2017-04" db="EMBL/GenBank/DDBJ databases">
        <authorList>
            <person name="Afonso C.L."/>
            <person name="Miller P.J."/>
            <person name="Scott M.A."/>
            <person name="Spackman E."/>
            <person name="Goraichik I."/>
            <person name="Dimitrov K.M."/>
            <person name="Suarez D.L."/>
            <person name="Swayne D.E."/>
        </authorList>
    </citation>
    <scope>NUCLEOTIDE SEQUENCE [LARGE SCALE GENOMIC DNA]</scope>
    <source>
        <strain evidence="4 5">DSM 5090</strain>
    </source>
</reference>
<dbReference type="PANTHER" id="PTHR33495">
    <property type="entry name" value="ANTI-SIGMA FACTOR ANTAGONIST TM_1081-RELATED-RELATED"/>
    <property type="match status" value="1"/>
</dbReference>
<evidence type="ECO:0000259" key="3">
    <source>
        <dbReference type="PROSITE" id="PS50801"/>
    </source>
</evidence>